<dbReference type="Gene3D" id="1.20.120.530">
    <property type="entry name" value="GntR ligand-binding domain-like"/>
    <property type="match status" value="1"/>
</dbReference>
<evidence type="ECO:0000256" key="3">
    <source>
        <dbReference type="ARBA" id="ARBA00023163"/>
    </source>
</evidence>
<feature type="domain" description="HTH gntR-type" evidence="4">
    <location>
        <begin position="16"/>
        <end position="84"/>
    </location>
</feature>
<dbReference type="InterPro" id="IPR000524">
    <property type="entry name" value="Tscrpt_reg_HTH_GntR"/>
</dbReference>
<name>A0A1Y4E770_9FIRM</name>
<reference evidence="7" key="1">
    <citation type="submission" date="2017-04" db="EMBL/GenBank/DDBJ databases">
        <title>Function of individual gut microbiota members based on whole genome sequencing of pure cultures obtained from chicken caecum.</title>
        <authorList>
            <person name="Medvecky M."/>
            <person name="Cejkova D."/>
            <person name="Polansky O."/>
            <person name="Karasova D."/>
            <person name="Kubasova T."/>
            <person name="Cizek A."/>
            <person name="Rychlik I."/>
        </authorList>
    </citation>
    <scope>NUCLEOTIDE SEQUENCE [LARGE SCALE GENOMIC DNA]</scope>
    <source>
        <strain evidence="7">An175</strain>
    </source>
</reference>
<protein>
    <submittedName>
        <fullName evidence="6">FadR family transcriptional regulator</fullName>
    </submittedName>
</protein>
<dbReference type="GO" id="GO:0003677">
    <property type="term" value="F:DNA binding"/>
    <property type="evidence" value="ECO:0007669"/>
    <property type="project" value="UniProtKB-KW"/>
</dbReference>
<evidence type="ECO:0000313" key="7">
    <source>
        <dbReference type="Proteomes" id="UP000196386"/>
    </source>
</evidence>
<proteinExistence type="predicted"/>
<reference evidence="5" key="2">
    <citation type="journal article" date="2018" name="BMC Genomics">
        <title>Whole genome sequencing and function prediction of 133 gut anaerobes isolated from chicken caecum in pure cultures.</title>
        <authorList>
            <person name="Medvecky M."/>
            <person name="Cejkova D."/>
            <person name="Polansky O."/>
            <person name="Karasova D."/>
            <person name="Kubasova T."/>
            <person name="Cizek A."/>
            <person name="Rychlik I."/>
        </authorList>
    </citation>
    <scope>NUCLEOTIDE SEQUENCE</scope>
    <source>
        <strain evidence="5">An175</strain>
    </source>
</reference>
<dbReference type="InterPro" id="IPR008920">
    <property type="entry name" value="TF_FadR/GntR_C"/>
</dbReference>
<dbReference type="AlphaFoldDB" id="A0A1Y4E770"/>
<dbReference type="PRINTS" id="PR00035">
    <property type="entry name" value="HTHGNTR"/>
</dbReference>
<dbReference type="SUPFAM" id="SSF48008">
    <property type="entry name" value="GntR ligand-binding domain-like"/>
    <property type="match status" value="1"/>
</dbReference>
<dbReference type="Pfam" id="PF00392">
    <property type="entry name" value="GntR"/>
    <property type="match status" value="1"/>
</dbReference>
<evidence type="ECO:0000256" key="1">
    <source>
        <dbReference type="ARBA" id="ARBA00023015"/>
    </source>
</evidence>
<gene>
    <name evidence="5" type="ORF">B5F11_06860</name>
    <name evidence="6" type="ORF">DXC40_16460</name>
</gene>
<dbReference type="EMBL" id="QVME01000012">
    <property type="protein sequence ID" value="RGE65607.1"/>
    <property type="molecule type" value="Genomic_DNA"/>
</dbReference>
<sequence>MVVRTLQNIDYEVKRENLYETVAEKLEDSILSGNTQVGERLPSEQALAESFGVSRNVMRESLKLLKERGLIDSRMGGGSYITKPESSDLVNVVNRIILMDNIDYEQVFQMRGILESAACSLAAVKCTQQQVARLEMMNRQLREAAGNQEKSMGIDVDFHVEIARLSGNPLLEMFVEVMAHPLRRGIAAGYNIDDGNRDAFMRHNNIIQALSEHDPHKAHAAAMDHISHSLDNIRERERMRMQ</sequence>
<dbReference type="Pfam" id="PF07729">
    <property type="entry name" value="FCD"/>
    <property type="match status" value="1"/>
</dbReference>
<organism evidence="5 7">
    <name type="scientific">Anaerotruncus colihominis</name>
    <dbReference type="NCBI Taxonomy" id="169435"/>
    <lineage>
        <taxon>Bacteria</taxon>
        <taxon>Bacillati</taxon>
        <taxon>Bacillota</taxon>
        <taxon>Clostridia</taxon>
        <taxon>Eubacteriales</taxon>
        <taxon>Oscillospiraceae</taxon>
        <taxon>Anaerotruncus</taxon>
    </lineage>
</organism>
<dbReference type="InterPro" id="IPR011711">
    <property type="entry name" value="GntR_C"/>
</dbReference>
<dbReference type="PANTHER" id="PTHR43537">
    <property type="entry name" value="TRANSCRIPTIONAL REGULATOR, GNTR FAMILY"/>
    <property type="match status" value="1"/>
</dbReference>
<dbReference type="Proteomes" id="UP000260828">
    <property type="component" value="Unassembled WGS sequence"/>
</dbReference>
<dbReference type="SMART" id="SM00345">
    <property type="entry name" value="HTH_GNTR"/>
    <property type="match status" value="1"/>
</dbReference>
<comment type="caution">
    <text evidence="5">The sequence shown here is derived from an EMBL/GenBank/DDBJ whole genome shotgun (WGS) entry which is preliminary data.</text>
</comment>
<reference evidence="6 8" key="3">
    <citation type="submission" date="2018-08" db="EMBL/GenBank/DDBJ databases">
        <title>A genome reference for cultivated species of the human gut microbiota.</title>
        <authorList>
            <person name="Zou Y."/>
            <person name="Xue W."/>
            <person name="Luo G."/>
        </authorList>
    </citation>
    <scope>NUCLEOTIDE SEQUENCE [LARGE SCALE GENOMIC DNA]</scope>
    <source>
        <strain evidence="6 8">TF05-12AC</strain>
    </source>
</reference>
<dbReference type="PANTHER" id="PTHR43537:SF5">
    <property type="entry name" value="UXU OPERON TRANSCRIPTIONAL REGULATOR"/>
    <property type="match status" value="1"/>
</dbReference>
<evidence type="ECO:0000313" key="6">
    <source>
        <dbReference type="EMBL" id="RGE65607.1"/>
    </source>
</evidence>
<keyword evidence="1" id="KW-0805">Transcription regulation</keyword>
<dbReference type="Proteomes" id="UP000196386">
    <property type="component" value="Unassembled WGS sequence"/>
</dbReference>
<dbReference type="GO" id="GO:0003700">
    <property type="term" value="F:DNA-binding transcription factor activity"/>
    <property type="evidence" value="ECO:0007669"/>
    <property type="project" value="InterPro"/>
</dbReference>
<evidence type="ECO:0000313" key="8">
    <source>
        <dbReference type="Proteomes" id="UP000260828"/>
    </source>
</evidence>
<dbReference type="SUPFAM" id="SSF46785">
    <property type="entry name" value="Winged helix' DNA-binding domain"/>
    <property type="match status" value="1"/>
</dbReference>
<keyword evidence="3" id="KW-0804">Transcription</keyword>
<dbReference type="InterPro" id="IPR036388">
    <property type="entry name" value="WH-like_DNA-bd_sf"/>
</dbReference>
<dbReference type="InterPro" id="IPR036390">
    <property type="entry name" value="WH_DNA-bd_sf"/>
</dbReference>
<keyword evidence="2" id="KW-0238">DNA-binding</keyword>
<accession>A0A1Y4E770</accession>
<dbReference type="PROSITE" id="PS50949">
    <property type="entry name" value="HTH_GNTR"/>
    <property type="match status" value="1"/>
</dbReference>
<dbReference type="SMART" id="SM00895">
    <property type="entry name" value="FCD"/>
    <property type="match status" value="1"/>
</dbReference>
<evidence type="ECO:0000256" key="2">
    <source>
        <dbReference type="ARBA" id="ARBA00023125"/>
    </source>
</evidence>
<dbReference type="CDD" id="cd07377">
    <property type="entry name" value="WHTH_GntR"/>
    <property type="match status" value="1"/>
</dbReference>
<evidence type="ECO:0000259" key="4">
    <source>
        <dbReference type="PROSITE" id="PS50949"/>
    </source>
</evidence>
<evidence type="ECO:0000313" key="5">
    <source>
        <dbReference type="EMBL" id="OUP70040.1"/>
    </source>
</evidence>
<dbReference type="Gene3D" id="1.10.10.10">
    <property type="entry name" value="Winged helix-like DNA-binding domain superfamily/Winged helix DNA-binding domain"/>
    <property type="match status" value="1"/>
</dbReference>
<dbReference type="EMBL" id="NFKP01000006">
    <property type="protein sequence ID" value="OUP70040.1"/>
    <property type="molecule type" value="Genomic_DNA"/>
</dbReference>